<dbReference type="Gene3D" id="3.40.50.1980">
    <property type="entry name" value="Nitrogenase molybdenum iron protein domain"/>
    <property type="match status" value="1"/>
</dbReference>
<evidence type="ECO:0000313" key="2">
    <source>
        <dbReference type="Proteomes" id="UP000460318"/>
    </source>
</evidence>
<proteinExistence type="predicted"/>
<organism evidence="1 2">
    <name type="scientific">Paenibacillus dendrobii</name>
    <dbReference type="NCBI Taxonomy" id="2691084"/>
    <lineage>
        <taxon>Bacteria</taxon>
        <taxon>Bacillati</taxon>
        <taxon>Bacillota</taxon>
        <taxon>Bacilli</taxon>
        <taxon>Bacillales</taxon>
        <taxon>Paenibacillaceae</taxon>
        <taxon>Paenibacillus</taxon>
    </lineage>
</organism>
<keyword evidence="2" id="KW-1185">Reference proteome</keyword>
<evidence type="ECO:0000313" key="1">
    <source>
        <dbReference type="EMBL" id="MWV43764.1"/>
    </source>
</evidence>
<name>A0A7X3IGZ1_9BACL</name>
<comment type="caution">
    <text evidence="1">The sequence shown here is derived from an EMBL/GenBank/DDBJ whole genome shotgun (WGS) entry which is preliminary data.</text>
</comment>
<dbReference type="AlphaFoldDB" id="A0A7X3IGZ1"/>
<accession>A0A7X3IGZ1</accession>
<dbReference type="EMBL" id="WUBI01000001">
    <property type="protein sequence ID" value="MWV43764.1"/>
    <property type="molecule type" value="Genomic_DNA"/>
</dbReference>
<protein>
    <submittedName>
        <fullName evidence="1">Uncharacterized protein</fullName>
    </submittedName>
</protein>
<dbReference type="Proteomes" id="UP000460318">
    <property type="component" value="Unassembled WGS sequence"/>
</dbReference>
<sequence>MDYGASMSSESEFQQDVAKASEVEKLKVWKSIPAVAQGHAFKVSARHWALNGPTADGLKIDDVVQTLTAIK</sequence>
<reference evidence="1 2" key="1">
    <citation type="submission" date="2019-12" db="EMBL/GenBank/DDBJ databases">
        <title>Paenibacillus sp. nov., an endophytic bacterium isolated from the stem of Dendrobium.</title>
        <authorList>
            <person name="Zhao R."/>
        </authorList>
    </citation>
    <scope>NUCLEOTIDE SEQUENCE [LARGE SCALE GENOMIC DNA]</scope>
    <source>
        <strain evidence="1 2">HJL G12</strain>
    </source>
</reference>
<gene>
    <name evidence="1" type="ORF">GRF59_08950</name>
</gene>